<proteinExistence type="predicted"/>
<gene>
    <name evidence="1" type="ORF">LD38_00315</name>
</gene>
<dbReference type="EMBL" id="JRFS01000001">
    <property type="protein sequence ID" value="PWE85096.1"/>
    <property type="molecule type" value="Genomic_DNA"/>
</dbReference>
<reference evidence="1 2" key="1">
    <citation type="submission" date="2014-09" db="EMBL/GenBank/DDBJ databases">
        <title>Butyrate-producing bacteria isolated from human gut.</title>
        <authorList>
            <person name="Zhang Q."/>
            <person name="Zhao L."/>
        </authorList>
    </citation>
    <scope>NUCLEOTIDE SEQUENCE [LARGE SCALE GENOMIC DNA]</scope>
    <source>
        <strain evidence="1 2">R22</strain>
    </source>
</reference>
<dbReference type="AlphaFoldDB" id="A0A2U2EKR1"/>
<comment type="caution">
    <text evidence="1">The sequence shown here is derived from an EMBL/GenBank/DDBJ whole genome shotgun (WGS) entry which is preliminary data.</text>
</comment>
<name>A0A2U2EKR1_9FIRM</name>
<dbReference type="Proteomes" id="UP000245905">
    <property type="component" value="Unassembled WGS sequence"/>
</dbReference>
<sequence length="122" mass="14381">MLKDYPTIINNTQLFQPNKWEETSKVVEKTYQTEAGTDQVSVTRYDKLSVDAQYRVNSEWLKQFKLWSKVDSLDASIYDATANGYINRVMRMRNFKDSPVEWSERMEGTDGIWDVSFSLEEF</sequence>
<dbReference type="RefSeq" id="WP_109256936.1">
    <property type="nucleotide sequence ID" value="NZ_JRFS01000001.1"/>
</dbReference>
<accession>A0A2U2EKR1</accession>
<evidence type="ECO:0000313" key="2">
    <source>
        <dbReference type="Proteomes" id="UP000245905"/>
    </source>
</evidence>
<organism evidence="1 2">
    <name type="scientific">Agathobacter rectalis</name>
    <dbReference type="NCBI Taxonomy" id="39491"/>
    <lineage>
        <taxon>Bacteria</taxon>
        <taxon>Bacillati</taxon>
        <taxon>Bacillota</taxon>
        <taxon>Clostridia</taxon>
        <taxon>Lachnospirales</taxon>
        <taxon>Lachnospiraceae</taxon>
        <taxon>Agathobacter</taxon>
    </lineage>
</organism>
<protein>
    <submittedName>
        <fullName evidence="1">Uncharacterized protein</fullName>
    </submittedName>
</protein>
<evidence type="ECO:0000313" key="1">
    <source>
        <dbReference type="EMBL" id="PWE85096.1"/>
    </source>
</evidence>